<dbReference type="InterPro" id="IPR000597">
    <property type="entry name" value="Ribosomal_uL3"/>
</dbReference>
<evidence type="ECO:0000256" key="2">
    <source>
        <dbReference type="ARBA" id="ARBA00006540"/>
    </source>
</evidence>
<accession>A0A8H7V7P6</accession>
<comment type="caution">
    <text evidence="9">The sequence shown here is derived from an EMBL/GenBank/DDBJ whole genome shotgun (WGS) entry which is preliminary data.</text>
</comment>
<dbReference type="SUPFAM" id="SSF50447">
    <property type="entry name" value="Translation proteins"/>
    <property type="match status" value="1"/>
</dbReference>
<dbReference type="PROSITE" id="PS00474">
    <property type="entry name" value="RIBOSOMAL_L3"/>
    <property type="match status" value="1"/>
</dbReference>
<name>A0A8H7V7P6_9FUNG</name>
<evidence type="ECO:0000256" key="6">
    <source>
        <dbReference type="ARBA" id="ARBA00023274"/>
    </source>
</evidence>
<dbReference type="AlphaFoldDB" id="A0A8H7V7P6"/>
<dbReference type="GO" id="GO:0003735">
    <property type="term" value="F:structural constituent of ribosome"/>
    <property type="evidence" value="ECO:0007669"/>
    <property type="project" value="InterPro"/>
</dbReference>
<dbReference type="FunFam" id="3.30.160.810:FF:000001">
    <property type="entry name" value="50S ribosomal protein L3"/>
    <property type="match status" value="1"/>
</dbReference>
<evidence type="ECO:0000256" key="3">
    <source>
        <dbReference type="ARBA" id="ARBA00022946"/>
    </source>
</evidence>
<dbReference type="NCBIfam" id="TIGR03625">
    <property type="entry name" value="L3_bact"/>
    <property type="match status" value="1"/>
</dbReference>
<keyword evidence="5" id="KW-0496">Mitochondrion</keyword>
<dbReference type="OrthoDB" id="274683at2759"/>
<dbReference type="Proteomes" id="UP000650833">
    <property type="component" value="Unassembled WGS sequence"/>
</dbReference>
<dbReference type="Pfam" id="PF00297">
    <property type="entry name" value="Ribosomal_L3"/>
    <property type="match status" value="1"/>
</dbReference>
<organism evidence="9 10">
    <name type="scientific">Mucor plumbeus</name>
    <dbReference type="NCBI Taxonomy" id="97098"/>
    <lineage>
        <taxon>Eukaryota</taxon>
        <taxon>Fungi</taxon>
        <taxon>Fungi incertae sedis</taxon>
        <taxon>Mucoromycota</taxon>
        <taxon>Mucoromycotina</taxon>
        <taxon>Mucoromycetes</taxon>
        <taxon>Mucorales</taxon>
        <taxon>Mucorineae</taxon>
        <taxon>Mucoraceae</taxon>
        <taxon>Mucor</taxon>
    </lineage>
</organism>
<dbReference type="GO" id="GO:0005762">
    <property type="term" value="C:mitochondrial large ribosomal subunit"/>
    <property type="evidence" value="ECO:0007669"/>
    <property type="project" value="TreeGrafter"/>
</dbReference>
<comment type="similarity">
    <text evidence="2 8">Belongs to the universal ribosomal protein uL3 family.</text>
</comment>
<dbReference type="PANTHER" id="PTHR11229">
    <property type="entry name" value="50S RIBOSOMAL PROTEIN L3"/>
    <property type="match status" value="1"/>
</dbReference>
<evidence type="ECO:0000256" key="7">
    <source>
        <dbReference type="ARBA" id="ARBA00035209"/>
    </source>
</evidence>
<evidence type="ECO:0000256" key="5">
    <source>
        <dbReference type="ARBA" id="ARBA00023128"/>
    </source>
</evidence>
<evidence type="ECO:0000256" key="1">
    <source>
        <dbReference type="ARBA" id="ARBA00004173"/>
    </source>
</evidence>
<keyword evidence="10" id="KW-1185">Reference proteome</keyword>
<gene>
    <name evidence="9" type="ORF">INT46_009154</name>
</gene>
<evidence type="ECO:0000256" key="4">
    <source>
        <dbReference type="ARBA" id="ARBA00022980"/>
    </source>
</evidence>
<keyword evidence="3" id="KW-0809">Transit peptide</keyword>
<dbReference type="InterPro" id="IPR009000">
    <property type="entry name" value="Transl_B-barrel_sf"/>
</dbReference>
<dbReference type="InterPro" id="IPR019926">
    <property type="entry name" value="Ribosomal_uL3_CS"/>
</dbReference>
<protein>
    <recommendedName>
        <fullName evidence="7">Large ribosomal subunit protein uL3m</fullName>
    </recommendedName>
</protein>
<evidence type="ECO:0000313" key="9">
    <source>
        <dbReference type="EMBL" id="KAG2208612.1"/>
    </source>
</evidence>
<dbReference type="Gene3D" id="2.40.30.10">
    <property type="entry name" value="Translation factors"/>
    <property type="match status" value="1"/>
</dbReference>
<dbReference type="Gene3D" id="3.30.160.810">
    <property type="match status" value="1"/>
</dbReference>
<reference evidence="9" key="1">
    <citation type="submission" date="2020-12" db="EMBL/GenBank/DDBJ databases">
        <title>Metabolic potential, ecology and presence of endohyphal bacteria is reflected in genomic diversity of Mucoromycotina.</title>
        <authorList>
            <person name="Muszewska A."/>
            <person name="Okrasinska A."/>
            <person name="Steczkiewicz K."/>
            <person name="Drgas O."/>
            <person name="Orlowska M."/>
            <person name="Perlinska-Lenart U."/>
            <person name="Aleksandrzak-Piekarczyk T."/>
            <person name="Szatraj K."/>
            <person name="Zielenkiewicz U."/>
            <person name="Pilsyk S."/>
            <person name="Malc E."/>
            <person name="Mieczkowski P."/>
            <person name="Kruszewska J.S."/>
            <person name="Biernat P."/>
            <person name="Pawlowska J."/>
        </authorList>
    </citation>
    <scope>NUCLEOTIDE SEQUENCE</scope>
    <source>
        <strain evidence="9">CBS 226.32</strain>
    </source>
</reference>
<sequence length="280" mass="30467">MALSLFSKSSLAVKTMGAISPMRTVVAATFHTSAFSSQATPATPQWTTDSVRTGVIAKKKGMTSVWSDSGIRMPVTVLQLEDVIVTDVRTEEKHGYTALQVGCSPKKEKNVSKPMIEHFKTLGVELREKLYEFKVTKDAVLPIGTELTAEHFVTGQFVDVTAPSIGKGFAGVMKRWNFKGLPASHGVSLTHRSGGSTGQRKWPSKVFKGKKMAGRLGGESVTVQSLKVIKIDPELNLVYVKGSVPGFDDQFVKIKDAVKLRGEKLFPKESMPPPFPTVSK</sequence>
<keyword evidence="4 8" id="KW-0689">Ribosomal protein</keyword>
<evidence type="ECO:0000256" key="8">
    <source>
        <dbReference type="RuleBase" id="RU003905"/>
    </source>
</evidence>
<proteinExistence type="inferred from homology"/>
<keyword evidence="6 8" id="KW-0687">Ribonucleoprotein</keyword>
<dbReference type="FunFam" id="2.40.30.10:FF:000004">
    <property type="entry name" value="50S ribosomal protein L3"/>
    <property type="match status" value="1"/>
</dbReference>
<dbReference type="HAMAP" id="MF_01325_B">
    <property type="entry name" value="Ribosomal_uL3_B"/>
    <property type="match status" value="1"/>
</dbReference>
<comment type="subcellular location">
    <subcellularLocation>
        <location evidence="1">Mitochondrion</location>
    </subcellularLocation>
</comment>
<dbReference type="PANTHER" id="PTHR11229:SF8">
    <property type="entry name" value="LARGE RIBOSOMAL SUBUNIT PROTEIN UL3M"/>
    <property type="match status" value="1"/>
</dbReference>
<evidence type="ECO:0000313" key="10">
    <source>
        <dbReference type="Proteomes" id="UP000650833"/>
    </source>
</evidence>
<dbReference type="InterPro" id="IPR019927">
    <property type="entry name" value="Ribosomal_uL3_bac/org-type"/>
</dbReference>
<dbReference type="GO" id="GO:0006412">
    <property type="term" value="P:translation"/>
    <property type="evidence" value="ECO:0007669"/>
    <property type="project" value="InterPro"/>
</dbReference>
<dbReference type="EMBL" id="JAEPRC010000110">
    <property type="protein sequence ID" value="KAG2208612.1"/>
    <property type="molecule type" value="Genomic_DNA"/>
</dbReference>